<dbReference type="NCBIfam" id="NF004168">
    <property type="entry name" value="PRK05634.1"/>
    <property type="match status" value="1"/>
</dbReference>
<dbReference type="Gene3D" id="3.40.50.1580">
    <property type="entry name" value="Nucleoside phosphorylase domain"/>
    <property type="match status" value="1"/>
</dbReference>
<accession>C0E660</accession>
<feature type="domain" description="Nucleoside phosphorylase" evidence="1">
    <location>
        <begin position="39"/>
        <end position="197"/>
    </location>
</feature>
<dbReference type="AlphaFoldDB" id="C0E660"/>
<evidence type="ECO:0000313" key="3">
    <source>
        <dbReference type="Proteomes" id="UP000006247"/>
    </source>
</evidence>
<dbReference type="PANTHER" id="PTHR46832">
    <property type="entry name" value="5'-METHYLTHIOADENOSINE/S-ADENOSYLHOMOCYSTEINE NUCLEOSIDASE"/>
    <property type="match status" value="1"/>
</dbReference>
<dbReference type="Proteomes" id="UP000006247">
    <property type="component" value="Unassembled WGS sequence"/>
</dbReference>
<protein>
    <submittedName>
        <fullName evidence="2">Putative 5'-methylthioadenosine/S-adenosylhomocysteine nucleosidase</fullName>
    </submittedName>
</protein>
<dbReference type="GO" id="GO:0009116">
    <property type="term" value="P:nucleoside metabolic process"/>
    <property type="evidence" value="ECO:0007669"/>
    <property type="project" value="InterPro"/>
</dbReference>
<dbReference type="GO" id="GO:0019284">
    <property type="term" value="P:L-methionine salvage from S-adenosylmethionine"/>
    <property type="evidence" value="ECO:0007669"/>
    <property type="project" value="TreeGrafter"/>
</dbReference>
<dbReference type="GO" id="GO:0008782">
    <property type="term" value="F:adenosylhomocysteine nucleosidase activity"/>
    <property type="evidence" value="ECO:0007669"/>
    <property type="project" value="TreeGrafter"/>
</dbReference>
<name>C0E660_9CORY</name>
<dbReference type="InterPro" id="IPR000845">
    <property type="entry name" value="Nucleoside_phosphorylase_d"/>
</dbReference>
<proteinExistence type="predicted"/>
<dbReference type="GO" id="GO:0008930">
    <property type="term" value="F:methylthioadenosine nucleosidase activity"/>
    <property type="evidence" value="ECO:0007669"/>
    <property type="project" value="TreeGrafter"/>
</dbReference>
<dbReference type="PANTHER" id="PTHR46832:SF1">
    <property type="entry name" value="5'-METHYLTHIOADENOSINE_S-ADENOSYLHOMOCYSTEINE NUCLEOSIDASE"/>
    <property type="match status" value="1"/>
</dbReference>
<comment type="caution">
    <text evidence="2">The sequence shown here is derived from an EMBL/GenBank/DDBJ whole genome shotgun (WGS) entry which is preliminary data.</text>
</comment>
<reference evidence="2 3" key="1">
    <citation type="submission" date="2009-01" db="EMBL/GenBank/DDBJ databases">
        <authorList>
            <person name="Fulton L."/>
            <person name="Clifton S."/>
            <person name="Chinwalla A.T."/>
            <person name="Mitreva M."/>
            <person name="Sodergren E."/>
            <person name="Weinstock G."/>
            <person name="Clifton S."/>
            <person name="Dooling D.J."/>
            <person name="Fulton B."/>
            <person name="Minx P."/>
            <person name="Pepin K.H."/>
            <person name="Johnson M."/>
            <person name="Bhonagiri V."/>
            <person name="Nash W.E."/>
            <person name="Mardis E.R."/>
            <person name="Wilson R.K."/>
        </authorList>
    </citation>
    <scope>NUCLEOTIDE SEQUENCE [LARGE SCALE GENOMIC DNA]</scope>
    <source>
        <strain evidence="2 3">ATCC 33806</strain>
    </source>
</reference>
<evidence type="ECO:0000313" key="2">
    <source>
        <dbReference type="EMBL" id="EEG26019.1"/>
    </source>
</evidence>
<organism evidence="2 3">
    <name type="scientific">Corynebacterium matruchotii ATCC 33806</name>
    <dbReference type="NCBI Taxonomy" id="566549"/>
    <lineage>
        <taxon>Bacteria</taxon>
        <taxon>Bacillati</taxon>
        <taxon>Actinomycetota</taxon>
        <taxon>Actinomycetes</taxon>
        <taxon>Mycobacteriales</taxon>
        <taxon>Corynebacteriaceae</taxon>
        <taxon>Corynebacterium</taxon>
    </lineage>
</organism>
<dbReference type="EMBL" id="ACEB01000040">
    <property type="protein sequence ID" value="EEG26019.1"/>
    <property type="molecule type" value="Genomic_DNA"/>
</dbReference>
<dbReference type="SUPFAM" id="SSF53167">
    <property type="entry name" value="Purine and uridine phosphorylases"/>
    <property type="match status" value="1"/>
</dbReference>
<sequence length="207" mass="22448">MPAQNVNKIIDTLVYNETMILYVSATQGEAAQVPSDYPLIVTGIGIIRATLALTEYLARADELPERIINFGTAGSLSGNTGIFEIDHVFQHDFDHKVIEQIIGKPFPNGIDLPTVSTLPTAHLATGDSFINDPDTRARLAQQAQLCDMEGYAIAFVAQHFGIPCTLIKQVSDNADDAAADTWVDAVDRGAQDLAGAIRTLNQRLNRL</sequence>
<dbReference type="GO" id="GO:0005829">
    <property type="term" value="C:cytosol"/>
    <property type="evidence" value="ECO:0007669"/>
    <property type="project" value="TreeGrafter"/>
</dbReference>
<dbReference type="Pfam" id="PF01048">
    <property type="entry name" value="PNP_UDP_1"/>
    <property type="match status" value="1"/>
</dbReference>
<gene>
    <name evidence="2" type="ORF">CORMATOL_02493</name>
</gene>
<dbReference type="HOGENOM" id="CLU_107471_1_0_11"/>
<evidence type="ECO:0000259" key="1">
    <source>
        <dbReference type="Pfam" id="PF01048"/>
    </source>
</evidence>
<dbReference type="InterPro" id="IPR035994">
    <property type="entry name" value="Nucleoside_phosphorylase_sf"/>
</dbReference>